<evidence type="ECO:0000313" key="3">
    <source>
        <dbReference type="Proteomes" id="UP000197174"/>
    </source>
</evidence>
<comment type="caution">
    <text evidence="2">The sequence shown here is derived from an EMBL/GenBank/DDBJ whole genome shotgun (WGS) entry which is preliminary data.</text>
</comment>
<keyword evidence="3" id="KW-1185">Reference proteome</keyword>
<dbReference type="Pfam" id="PF04672">
    <property type="entry name" value="Methyltransf_19"/>
    <property type="match status" value="1"/>
</dbReference>
<feature type="region of interest" description="Disordered" evidence="1">
    <location>
        <begin position="28"/>
        <end position="70"/>
    </location>
</feature>
<protein>
    <recommendedName>
        <fullName evidence="4">Methyltransferase</fullName>
    </recommendedName>
</protein>
<sequence>MPPRRQSVSPSYRQVTVACSRLADTGGQHVVAPGARHQGAGCPPPGGGPSRSDDASGGRGPVTAPTDAEQGPNVARMYDYYLGGCHNFAADRAAAEQILRIFPDTGIAAQANRHFLRRAVRHAAELGVRQFLDIGAGLPTQGNVHEIVRQVAPDSAVVYVDYDEVAVTHARRLLPADGRTTVVHGDLRRPDELLTHPDVRAAIDLDRPVAVLLVAVLHFVTDAEQPWDAVARLRDATAPGSPLVVSHLTTDGAPPLPTQQGRAVYQRSSAPLVPRPHADVLRFFDGYDLVDPGLVRVAEWRPDGEPRERISHGYAGMGLRR</sequence>
<dbReference type="InterPro" id="IPR006764">
    <property type="entry name" value="SAM_dep_MeTrfase_SAV2177_type"/>
</dbReference>
<dbReference type="CDD" id="cd02440">
    <property type="entry name" value="AdoMet_MTases"/>
    <property type="match status" value="1"/>
</dbReference>
<accession>A0A246RTP2</accession>
<gene>
    <name evidence="2" type="ORF">B5D80_01945</name>
</gene>
<dbReference type="InterPro" id="IPR029063">
    <property type="entry name" value="SAM-dependent_MTases_sf"/>
</dbReference>
<dbReference type="AlphaFoldDB" id="A0A246RTP2"/>
<evidence type="ECO:0000256" key="1">
    <source>
        <dbReference type="SAM" id="MobiDB-lite"/>
    </source>
</evidence>
<reference evidence="2 3" key="1">
    <citation type="submission" date="2017-03" db="EMBL/GenBank/DDBJ databases">
        <title>Whole genome sequence of Micromonospora wenchangensis, isolated from mangrove soil.</title>
        <authorList>
            <person name="Yang H."/>
        </authorList>
    </citation>
    <scope>NUCLEOTIDE SEQUENCE [LARGE SCALE GENOMIC DNA]</scope>
    <source>
        <strain evidence="2 3">CCTCC AA 2012002</strain>
    </source>
</reference>
<proteinExistence type="predicted"/>
<dbReference type="OrthoDB" id="4073278at2"/>
<evidence type="ECO:0000313" key="2">
    <source>
        <dbReference type="EMBL" id="OWV12933.1"/>
    </source>
</evidence>
<dbReference type="SUPFAM" id="SSF53335">
    <property type="entry name" value="S-adenosyl-L-methionine-dependent methyltransferases"/>
    <property type="match status" value="1"/>
</dbReference>
<dbReference type="Gene3D" id="3.40.50.150">
    <property type="entry name" value="Vaccinia Virus protein VP39"/>
    <property type="match status" value="1"/>
</dbReference>
<evidence type="ECO:0008006" key="4">
    <source>
        <dbReference type="Google" id="ProtNLM"/>
    </source>
</evidence>
<organism evidence="2 3">
    <name type="scientific">Micromonospora wenchangensis</name>
    <dbReference type="NCBI Taxonomy" id="1185415"/>
    <lineage>
        <taxon>Bacteria</taxon>
        <taxon>Bacillati</taxon>
        <taxon>Actinomycetota</taxon>
        <taxon>Actinomycetes</taxon>
        <taxon>Micromonosporales</taxon>
        <taxon>Micromonosporaceae</taxon>
        <taxon>Micromonospora</taxon>
    </lineage>
</organism>
<dbReference type="EMBL" id="MZMV01000002">
    <property type="protein sequence ID" value="OWV12933.1"/>
    <property type="molecule type" value="Genomic_DNA"/>
</dbReference>
<dbReference type="Proteomes" id="UP000197174">
    <property type="component" value="Unassembled WGS sequence"/>
</dbReference>
<name>A0A246RTP2_9ACTN</name>